<dbReference type="PANTHER" id="PTHR45993">
    <property type="entry name" value="B-CELL LYMPHOMA/LEUKEMIA 11"/>
    <property type="match status" value="1"/>
</dbReference>
<keyword evidence="4 9" id="KW-0863">Zinc-finger</keyword>
<accession>C3ZDJ5</accession>
<dbReference type="FunFam" id="3.30.160.60:FF:003103">
    <property type="match status" value="1"/>
</dbReference>
<evidence type="ECO:0000256" key="5">
    <source>
        <dbReference type="ARBA" id="ARBA00022833"/>
    </source>
</evidence>
<keyword evidence="3" id="KW-0677">Repeat</keyword>
<feature type="region of interest" description="Disordered" evidence="10">
    <location>
        <begin position="233"/>
        <end position="265"/>
    </location>
</feature>
<evidence type="ECO:0000256" key="3">
    <source>
        <dbReference type="ARBA" id="ARBA00022737"/>
    </source>
</evidence>
<dbReference type="PROSITE" id="PS00028">
    <property type="entry name" value="ZINC_FINGER_C2H2_1"/>
    <property type="match status" value="5"/>
</dbReference>
<dbReference type="PANTHER" id="PTHR45993:SF10">
    <property type="entry name" value="ZINC FINGER PROTEIN 208 ISOFORM X1-RELATED"/>
    <property type="match status" value="1"/>
</dbReference>
<reference evidence="12" key="1">
    <citation type="journal article" date="2008" name="Nature">
        <title>The amphioxus genome and the evolution of the chordate karyotype.</title>
        <authorList>
            <consortium name="US DOE Joint Genome Institute (JGI-PGF)"/>
            <person name="Putnam N.H."/>
            <person name="Butts T."/>
            <person name="Ferrier D.E.K."/>
            <person name="Furlong R.F."/>
            <person name="Hellsten U."/>
            <person name="Kawashima T."/>
            <person name="Robinson-Rechavi M."/>
            <person name="Shoguchi E."/>
            <person name="Terry A."/>
            <person name="Yu J.-K."/>
            <person name="Benito-Gutierrez E.L."/>
            <person name="Dubchak I."/>
            <person name="Garcia-Fernandez J."/>
            <person name="Gibson-Brown J.J."/>
            <person name="Grigoriev I.V."/>
            <person name="Horton A.C."/>
            <person name="de Jong P.J."/>
            <person name="Jurka J."/>
            <person name="Kapitonov V.V."/>
            <person name="Kohara Y."/>
            <person name="Kuroki Y."/>
            <person name="Lindquist E."/>
            <person name="Lucas S."/>
            <person name="Osoegawa K."/>
            <person name="Pennacchio L.A."/>
            <person name="Salamov A.A."/>
            <person name="Satou Y."/>
            <person name="Sauka-Spengler T."/>
            <person name="Schmutz J."/>
            <person name="Shin-I T."/>
            <person name="Toyoda A."/>
            <person name="Bronner-Fraser M."/>
            <person name="Fujiyama A."/>
            <person name="Holland L.Z."/>
            <person name="Holland P.W.H."/>
            <person name="Satoh N."/>
            <person name="Rokhsar D.S."/>
        </authorList>
    </citation>
    <scope>NUCLEOTIDE SEQUENCE [LARGE SCALE GENOMIC DNA]</scope>
    <source>
        <strain evidence="12">S238N-H82</strain>
        <tissue evidence="12">Testes</tissue>
    </source>
</reference>
<feature type="domain" description="C2H2-type" evidence="11">
    <location>
        <begin position="87"/>
        <end position="114"/>
    </location>
</feature>
<feature type="domain" description="C2H2-type" evidence="11">
    <location>
        <begin position="115"/>
        <end position="142"/>
    </location>
</feature>
<sequence>MGYECKHLVHVTQKKSVSSLSKQRSMGFDCKHLVHVTQNKSVRGLSKQRSTGFECEKPYSCEECSRQFSYPGSLERHKRTHTGEKPYKCEECSRQFSESGALKKHMRTHTGEKPYTCEECSKQFRELVNLKRHMRTHTGEKPYTCEECNRQFSRLDSLKKHMRTHTGEKPYRCEECSRQFSQLGNLKTHMRTHRGNSKTPLNIAQTTEEDDVVFLCVYKSTTKNLDNAACPDEKISQQKERNSSKAVLGTTSEENLSHRKERAPSVVVLGTPQKSRCASSAGSPDPNGLIVTYSRPADTVNFPHPRSACPHHPFSTADSILRGPYMQNESCCDKCYCYVCDKPAKEVSIP</sequence>
<dbReference type="GO" id="GO:0008270">
    <property type="term" value="F:zinc ion binding"/>
    <property type="evidence" value="ECO:0007669"/>
    <property type="project" value="UniProtKB-KW"/>
</dbReference>
<feature type="compositionally biased region" description="Basic and acidic residues" evidence="10">
    <location>
        <begin position="233"/>
        <end position="243"/>
    </location>
</feature>
<dbReference type="PROSITE" id="PS50157">
    <property type="entry name" value="ZINC_FINGER_C2H2_2"/>
    <property type="match status" value="5"/>
</dbReference>
<dbReference type="SMART" id="SM00355">
    <property type="entry name" value="ZnF_C2H2"/>
    <property type="match status" value="5"/>
</dbReference>
<dbReference type="FunFam" id="3.30.160.60:FF:001926">
    <property type="match status" value="1"/>
</dbReference>
<dbReference type="InterPro" id="IPR036236">
    <property type="entry name" value="Znf_C2H2_sf"/>
</dbReference>
<dbReference type="Pfam" id="PF00096">
    <property type="entry name" value="zf-C2H2"/>
    <property type="match status" value="5"/>
</dbReference>
<dbReference type="EMBL" id="GG666612">
    <property type="protein sequence ID" value="EEN48801.1"/>
    <property type="molecule type" value="Genomic_DNA"/>
</dbReference>
<evidence type="ECO:0000256" key="10">
    <source>
        <dbReference type="SAM" id="MobiDB-lite"/>
    </source>
</evidence>
<name>C3ZDJ5_BRAFL</name>
<evidence type="ECO:0000256" key="8">
    <source>
        <dbReference type="ARBA" id="ARBA00023242"/>
    </source>
</evidence>
<dbReference type="FunFam" id="3.30.160.60:FF:002972">
    <property type="entry name" value="GM18664"/>
    <property type="match status" value="1"/>
</dbReference>
<keyword evidence="5" id="KW-0862">Zinc</keyword>
<dbReference type="eggNOG" id="KOG1721">
    <property type="taxonomic scope" value="Eukaryota"/>
</dbReference>
<evidence type="ECO:0000256" key="6">
    <source>
        <dbReference type="ARBA" id="ARBA00023015"/>
    </source>
</evidence>
<dbReference type="InParanoid" id="C3ZDJ5"/>
<dbReference type="InterPro" id="IPR013087">
    <property type="entry name" value="Znf_C2H2_type"/>
</dbReference>
<organism>
    <name type="scientific">Branchiostoma floridae</name>
    <name type="common">Florida lancelet</name>
    <name type="synonym">Amphioxus</name>
    <dbReference type="NCBI Taxonomy" id="7739"/>
    <lineage>
        <taxon>Eukaryota</taxon>
        <taxon>Metazoa</taxon>
        <taxon>Chordata</taxon>
        <taxon>Cephalochordata</taxon>
        <taxon>Leptocardii</taxon>
        <taxon>Amphioxiformes</taxon>
        <taxon>Branchiostomatidae</taxon>
        <taxon>Branchiostoma</taxon>
    </lineage>
</organism>
<evidence type="ECO:0000256" key="2">
    <source>
        <dbReference type="ARBA" id="ARBA00022723"/>
    </source>
</evidence>
<evidence type="ECO:0000313" key="12">
    <source>
        <dbReference type="EMBL" id="EEN48801.1"/>
    </source>
</evidence>
<dbReference type="FunFam" id="3.30.160.60:FF:002494">
    <property type="match status" value="1"/>
</dbReference>
<comment type="subcellular location">
    <subcellularLocation>
        <location evidence="1">Nucleus</location>
    </subcellularLocation>
</comment>
<keyword evidence="7" id="KW-0804">Transcription</keyword>
<feature type="domain" description="C2H2-type" evidence="11">
    <location>
        <begin position="171"/>
        <end position="198"/>
    </location>
</feature>
<feature type="domain" description="C2H2-type" evidence="11">
    <location>
        <begin position="143"/>
        <end position="170"/>
    </location>
</feature>
<dbReference type="GO" id="GO:0005634">
    <property type="term" value="C:nucleus"/>
    <property type="evidence" value="ECO:0007669"/>
    <property type="project" value="UniProtKB-SubCell"/>
</dbReference>
<evidence type="ECO:0000256" key="4">
    <source>
        <dbReference type="ARBA" id="ARBA00022771"/>
    </source>
</evidence>
<evidence type="ECO:0000259" key="11">
    <source>
        <dbReference type="PROSITE" id="PS50157"/>
    </source>
</evidence>
<dbReference type="InterPro" id="IPR051497">
    <property type="entry name" value="Dev/Hematopoietic_TF"/>
</dbReference>
<dbReference type="FunFam" id="3.30.160.60:FF:002911">
    <property type="match status" value="1"/>
</dbReference>
<keyword evidence="8" id="KW-0539">Nucleus</keyword>
<dbReference type="Gene3D" id="3.30.160.60">
    <property type="entry name" value="Classic Zinc Finger"/>
    <property type="match status" value="5"/>
</dbReference>
<feature type="domain" description="C2H2-type" evidence="11">
    <location>
        <begin position="59"/>
        <end position="86"/>
    </location>
</feature>
<evidence type="ECO:0000256" key="9">
    <source>
        <dbReference type="PROSITE-ProRule" id="PRU00042"/>
    </source>
</evidence>
<protein>
    <recommendedName>
        <fullName evidence="11">C2H2-type domain-containing protein</fullName>
    </recommendedName>
</protein>
<gene>
    <name evidence="12" type="ORF">BRAFLDRAFT_65370</name>
</gene>
<dbReference type="SUPFAM" id="SSF57667">
    <property type="entry name" value="beta-beta-alpha zinc fingers"/>
    <property type="match status" value="3"/>
</dbReference>
<keyword evidence="6" id="KW-0805">Transcription regulation</keyword>
<dbReference type="AlphaFoldDB" id="C3ZDJ5"/>
<evidence type="ECO:0000256" key="7">
    <source>
        <dbReference type="ARBA" id="ARBA00023163"/>
    </source>
</evidence>
<proteinExistence type="predicted"/>
<evidence type="ECO:0000256" key="1">
    <source>
        <dbReference type="ARBA" id="ARBA00004123"/>
    </source>
</evidence>
<keyword evidence="2" id="KW-0479">Metal-binding</keyword>